<evidence type="ECO:0000256" key="10">
    <source>
        <dbReference type="ARBA" id="ARBA00023157"/>
    </source>
</evidence>
<evidence type="ECO:0000256" key="11">
    <source>
        <dbReference type="ARBA" id="ARBA00023444"/>
    </source>
</evidence>
<dbReference type="GO" id="GO:0046872">
    <property type="term" value="F:metal ion binding"/>
    <property type="evidence" value="ECO:0007669"/>
    <property type="project" value="UniProtKB-KW"/>
</dbReference>
<protein>
    <submittedName>
        <fullName evidence="13">Heme A synthase</fullName>
    </submittedName>
</protein>
<comment type="pathway">
    <text evidence="11">Porphyrin-containing compound metabolism.</text>
</comment>
<evidence type="ECO:0000256" key="9">
    <source>
        <dbReference type="ARBA" id="ARBA00023136"/>
    </source>
</evidence>
<dbReference type="GeneID" id="73047849"/>
<keyword evidence="5 12" id="KW-1133">Transmembrane helix</keyword>
<evidence type="ECO:0000256" key="5">
    <source>
        <dbReference type="ARBA" id="ARBA00022989"/>
    </source>
</evidence>
<dbReference type="PANTHER" id="PTHR35457">
    <property type="entry name" value="HEME A SYNTHASE"/>
    <property type="match status" value="1"/>
</dbReference>
<keyword evidence="8" id="KW-0350">Heme biosynthesis</keyword>
<keyword evidence="2" id="KW-1003">Cell membrane</keyword>
<keyword evidence="4" id="KW-0479">Metal-binding</keyword>
<evidence type="ECO:0000256" key="2">
    <source>
        <dbReference type="ARBA" id="ARBA00022475"/>
    </source>
</evidence>
<feature type="transmembrane region" description="Helical" evidence="12">
    <location>
        <begin position="24"/>
        <end position="42"/>
    </location>
</feature>
<dbReference type="GO" id="GO:0006783">
    <property type="term" value="P:heme biosynthetic process"/>
    <property type="evidence" value="ECO:0007669"/>
    <property type="project" value="UniProtKB-KW"/>
</dbReference>
<keyword evidence="10" id="KW-1015">Disulfide bond</keyword>
<dbReference type="InterPro" id="IPR050450">
    <property type="entry name" value="COX15/CtaA_HemeA_synthase"/>
</dbReference>
<dbReference type="EMBL" id="JBHSHT010000003">
    <property type="protein sequence ID" value="MFC4826716.1"/>
    <property type="molecule type" value="Genomic_DNA"/>
</dbReference>
<evidence type="ECO:0000313" key="14">
    <source>
        <dbReference type="Proteomes" id="UP001595945"/>
    </source>
</evidence>
<evidence type="ECO:0000256" key="7">
    <source>
        <dbReference type="ARBA" id="ARBA00023004"/>
    </source>
</evidence>
<feature type="transmembrane region" description="Helical" evidence="12">
    <location>
        <begin position="89"/>
        <end position="109"/>
    </location>
</feature>
<keyword evidence="9 12" id="KW-0472">Membrane</keyword>
<dbReference type="InterPro" id="IPR003780">
    <property type="entry name" value="COX15/CtaA_fam"/>
</dbReference>
<name>A0ABD5Q9C9_9EURY</name>
<comment type="subcellular location">
    <subcellularLocation>
        <location evidence="1">Membrane</location>
        <topology evidence="1">Multi-pass membrane protein</topology>
    </subcellularLocation>
</comment>
<keyword evidence="14" id="KW-1185">Reference proteome</keyword>
<dbReference type="GO" id="GO:0016020">
    <property type="term" value="C:membrane"/>
    <property type="evidence" value="ECO:0007669"/>
    <property type="project" value="UniProtKB-SubCell"/>
</dbReference>
<evidence type="ECO:0000256" key="8">
    <source>
        <dbReference type="ARBA" id="ARBA00023133"/>
    </source>
</evidence>
<evidence type="ECO:0000256" key="4">
    <source>
        <dbReference type="ARBA" id="ARBA00022723"/>
    </source>
</evidence>
<evidence type="ECO:0000256" key="1">
    <source>
        <dbReference type="ARBA" id="ARBA00004141"/>
    </source>
</evidence>
<evidence type="ECO:0000256" key="6">
    <source>
        <dbReference type="ARBA" id="ARBA00023002"/>
    </source>
</evidence>
<dbReference type="Proteomes" id="UP001595945">
    <property type="component" value="Unassembled WGS sequence"/>
</dbReference>
<keyword evidence="6" id="KW-0560">Oxidoreductase</keyword>
<dbReference type="GO" id="GO:0016491">
    <property type="term" value="F:oxidoreductase activity"/>
    <property type="evidence" value="ECO:0007669"/>
    <property type="project" value="UniProtKB-KW"/>
</dbReference>
<dbReference type="AlphaFoldDB" id="A0ABD5Q9C9"/>
<proteinExistence type="predicted"/>
<feature type="transmembrane region" description="Helical" evidence="12">
    <location>
        <begin position="150"/>
        <end position="169"/>
    </location>
</feature>
<evidence type="ECO:0000256" key="3">
    <source>
        <dbReference type="ARBA" id="ARBA00022692"/>
    </source>
</evidence>
<accession>A0ABD5Q9C9</accession>
<keyword evidence="7" id="KW-0408">Iron</keyword>
<evidence type="ECO:0000256" key="12">
    <source>
        <dbReference type="SAM" id="Phobius"/>
    </source>
</evidence>
<feature type="transmembrane region" description="Helical" evidence="12">
    <location>
        <begin position="115"/>
        <end position="138"/>
    </location>
</feature>
<dbReference type="PANTHER" id="PTHR35457:SF1">
    <property type="entry name" value="HEME A SYNTHASE"/>
    <property type="match status" value="1"/>
</dbReference>
<sequence length="179" mass="19444">MAQNPTNSNYLRKTISEVPVEYEHIAGLTLVLTYIVMLLGAYTSAIGAGLSCPDWPTCYGTWVPFLQPNIMANSPYSVLQIFAEWAHRGLAMTAGLFIAGTAVGAWIVYPDDTLVKWSATTALILLPIQVVLGGLTVTENLEPIIVTTHLGVAILILLSLLTTVLTTYLRNTRVDKPKV</sequence>
<evidence type="ECO:0000313" key="13">
    <source>
        <dbReference type="EMBL" id="MFC4826716.1"/>
    </source>
</evidence>
<keyword evidence="3 12" id="KW-0812">Transmembrane</keyword>
<reference evidence="13 14" key="1">
    <citation type="journal article" date="2019" name="Int. J. Syst. Evol. Microbiol.">
        <title>The Global Catalogue of Microorganisms (GCM) 10K type strain sequencing project: providing services to taxonomists for standard genome sequencing and annotation.</title>
        <authorList>
            <consortium name="The Broad Institute Genomics Platform"/>
            <consortium name="The Broad Institute Genome Sequencing Center for Infectious Disease"/>
            <person name="Wu L."/>
            <person name="Ma J."/>
        </authorList>
    </citation>
    <scope>NUCLEOTIDE SEQUENCE [LARGE SCALE GENOMIC DNA]</scope>
    <source>
        <strain evidence="13 14">XZYJ18</strain>
    </source>
</reference>
<dbReference type="RefSeq" id="WP_254270932.1">
    <property type="nucleotide sequence ID" value="NZ_CP100403.1"/>
</dbReference>
<dbReference type="Pfam" id="PF02628">
    <property type="entry name" value="COX15-CtaA"/>
    <property type="match status" value="1"/>
</dbReference>
<organism evidence="13 14">
    <name type="scientific">Halorussus aquaticus</name>
    <dbReference type="NCBI Taxonomy" id="2953748"/>
    <lineage>
        <taxon>Archaea</taxon>
        <taxon>Methanobacteriati</taxon>
        <taxon>Methanobacteriota</taxon>
        <taxon>Stenosarchaea group</taxon>
        <taxon>Halobacteria</taxon>
        <taxon>Halobacteriales</taxon>
        <taxon>Haladaptataceae</taxon>
        <taxon>Halorussus</taxon>
    </lineage>
</organism>
<comment type="caution">
    <text evidence="13">The sequence shown here is derived from an EMBL/GenBank/DDBJ whole genome shotgun (WGS) entry which is preliminary data.</text>
</comment>
<gene>
    <name evidence="13" type="ORF">ACFO9K_20880</name>
</gene>